<dbReference type="AlphaFoldDB" id="A0AA36NHA8"/>
<evidence type="ECO:0000256" key="1">
    <source>
        <dbReference type="ARBA" id="ARBA00022527"/>
    </source>
</evidence>
<name>A0AA36NHA8_9DINO</name>
<dbReference type="SUPFAM" id="SSF56112">
    <property type="entry name" value="Protein kinase-like (PK-like)"/>
    <property type="match status" value="1"/>
</dbReference>
<dbReference type="GO" id="GO:0004674">
    <property type="term" value="F:protein serine/threonine kinase activity"/>
    <property type="evidence" value="ECO:0007669"/>
    <property type="project" value="UniProtKB-KW"/>
</dbReference>
<evidence type="ECO:0000256" key="4">
    <source>
        <dbReference type="ARBA" id="ARBA00022777"/>
    </source>
</evidence>
<protein>
    <recommendedName>
        <fullName evidence="7">Protein kinase domain-containing protein</fullName>
    </recommendedName>
</protein>
<keyword evidence="9" id="KW-1185">Reference proteome</keyword>
<evidence type="ECO:0000259" key="7">
    <source>
        <dbReference type="PROSITE" id="PS50011"/>
    </source>
</evidence>
<dbReference type="InterPro" id="IPR000719">
    <property type="entry name" value="Prot_kinase_dom"/>
</dbReference>
<dbReference type="InterPro" id="IPR050494">
    <property type="entry name" value="Ser_Thr_dual-spec_kinase"/>
</dbReference>
<evidence type="ECO:0000256" key="3">
    <source>
        <dbReference type="ARBA" id="ARBA00022741"/>
    </source>
</evidence>
<organism evidence="8 9">
    <name type="scientific">Effrenium voratum</name>
    <dbReference type="NCBI Taxonomy" id="2562239"/>
    <lineage>
        <taxon>Eukaryota</taxon>
        <taxon>Sar</taxon>
        <taxon>Alveolata</taxon>
        <taxon>Dinophyceae</taxon>
        <taxon>Suessiales</taxon>
        <taxon>Symbiodiniaceae</taxon>
        <taxon>Effrenium</taxon>
    </lineage>
</organism>
<proteinExistence type="predicted"/>
<dbReference type="Gene3D" id="1.10.510.10">
    <property type="entry name" value="Transferase(Phosphotransferase) domain 1"/>
    <property type="match status" value="1"/>
</dbReference>
<dbReference type="PROSITE" id="PS50011">
    <property type="entry name" value="PROTEIN_KINASE_DOM"/>
    <property type="match status" value="1"/>
</dbReference>
<feature type="compositionally biased region" description="Basic and acidic residues" evidence="6">
    <location>
        <begin position="71"/>
        <end position="98"/>
    </location>
</feature>
<evidence type="ECO:0000313" key="8">
    <source>
        <dbReference type="EMBL" id="CAJ1403536.1"/>
    </source>
</evidence>
<dbReference type="EMBL" id="CAUJNA010003500">
    <property type="protein sequence ID" value="CAJ1403536.1"/>
    <property type="molecule type" value="Genomic_DNA"/>
</dbReference>
<keyword evidence="2" id="KW-0808">Transferase</keyword>
<dbReference type="PANTHER" id="PTHR24058">
    <property type="entry name" value="DUAL SPECIFICITY PROTEIN KINASE"/>
    <property type="match status" value="1"/>
</dbReference>
<dbReference type="InterPro" id="IPR011009">
    <property type="entry name" value="Kinase-like_dom_sf"/>
</dbReference>
<dbReference type="GO" id="GO:0005524">
    <property type="term" value="F:ATP binding"/>
    <property type="evidence" value="ECO:0007669"/>
    <property type="project" value="UniProtKB-KW"/>
</dbReference>
<keyword evidence="4" id="KW-0418">Kinase</keyword>
<reference evidence="8" key="1">
    <citation type="submission" date="2023-08" db="EMBL/GenBank/DDBJ databases">
        <authorList>
            <person name="Chen Y."/>
            <person name="Shah S."/>
            <person name="Dougan E. K."/>
            <person name="Thang M."/>
            <person name="Chan C."/>
        </authorList>
    </citation>
    <scope>NUCLEOTIDE SEQUENCE</scope>
</reference>
<comment type="caution">
    <text evidence="8">The sequence shown here is derived from an EMBL/GenBank/DDBJ whole genome shotgun (WGS) entry which is preliminary data.</text>
</comment>
<evidence type="ECO:0000256" key="5">
    <source>
        <dbReference type="ARBA" id="ARBA00022840"/>
    </source>
</evidence>
<evidence type="ECO:0000313" key="9">
    <source>
        <dbReference type="Proteomes" id="UP001178507"/>
    </source>
</evidence>
<dbReference type="Pfam" id="PF00069">
    <property type="entry name" value="Pkinase"/>
    <property type="match status" value="1"/>
</dbReference>
<feature type="region of interest" description="Disordered" evidence="6">
    <location>
        <begin position="71"/>
        <end position="144"/>
    </location>
</feature>
<dbReference type="Gene3D" id="3.30.200.20">
    <property type="entry name" value="Phosphorylase Kinase, domain 1"/>
    <property type="match status" value="1"/>
</dbReference>
<keyword evidence="1" id="KW-0723">Serine/threonine-protein kinase</keyword>
<evidence type="ECO:0000256" key="6">
    <source>
        <dbReference type="SAM" id="MobiDB-lite"/>
    </source>
</evidence>
<keyword evidence="5" id="KW-0067">ATP-binding</keyword>
<dbReference type="Proteomes" id="UP001178507">
    <property type="component" value="Unassembled WGS sequence"/>
</dbReference>
<sequence>MDADLRSQVEGIFQSTLADTHGLLERESCVEFLKSIGGTPQEANALLRDSREESHISVKDFLDILCGPEAKKEPAEEPAKPETAEEKPAAQAEEKPKEQAAAQEVVEDAPSGEAPPEEKPEDGKMDPLSVTETTAADDQEESSATLAPLDVRTCDACNCKEELTQDPTDLAWYCESCWISYYGAPPSDGGFPFLQCNRLVKVKEGKIWQEMDLLSAWNAHPIPKWPPRMPPCGPVSESSDPTHIGDAWVPVQVHVNPGLVGQWARQCTREYRPHPGEVLCKRYKIEHAVGAGHFTRAYLATDMETNTKVCVKRHSGLTVELMTDLLTISRRISSVDPEGKFFSRLIEAFYDMVGYTVETLFEGRNCMEICRMDARHFKDLTNLRLVAIGCCRGLALLSEAGVVHCDMKADNFMWTKNSEGETVVRLVDFGCSRLDSRLENGRNWAFAEGGAGHIGKWAPEMMLRLPITDKADVWGSGVALLELYSGRNMWNEEEDTVEYMLAQALGLVNSKAGLPEKLLRKSPLDIRQLYTPSPAYFPVQRLGSAPHVRFKDRSFETNDEVGRWVKLALLFVGPCSSVCLVCLVRLVW</sequence>
<evidence type="ECO:0000256" key="2">
    <source>
        <dbReference type="ARBA" id="ARBA00022679"/>
    </source>
</evidence>
<feature type="domain" description="Protein kinase" evidence="7">
    <location>
        <begin position="283"/>
        <end position="555"/>
    </location>
</feature>
<gene>
    <name evidence="8" type="ORF">EVOR1521_LOCUS26192</name>
</gene>
<accession>A0AA36NHA8</accession>
<keyword evidence="3" id="KW-0547">Nucleotide-binding</keyword>
<feature type="compositionally biased region" description="Basic and acidic residues" evidence="6">
    <location>
        <begin position="116"/>
        <end position="125"/>
    </location>
</feature>
<dbReference type="SMART" id="SM00220">
    <property type="entry name" value="S_TKc"/>
    <property type="match status" value="1"/>
</dbReference>